<dbReference type="OrthoDB" id="9915460at2"/>
<sequence>MFFWYMPRFTDSAMRAASLSASTAIAAGVTIAHRMAMMATPSGFDAASQHEAMRMVAEKVDAATEGSFDAVVETGRFMMRSAFGQVSPDDVAHGLMAIGVAAARPAARTAKANARRLTHKPR</sequence>
<keyword evidence="3" id="KW-1185">Reference proteome</keyword>
<keyword evidence="1" id="KW-0732">Signal</keyword>
<evidence type="ECO:0000313" key="2">
    <source>
        <dbReference type="EMBL" id="QCI68763.1"/>
    </source>
</evidence>
<organism evidence="2 3">
    <name type="scientific">Phreatobacter stygius</name>
    <dbReference type="NCBI Taxonomy" id="1940610"/>
    <lineage>
        <taxon>Bacteria</taxon>
        <taxon>Pseudomonadati</taxon>
        <taxon>Pseudomonadota</taxon>
        <taxon>Alphaproteobacteria</taxon>
        <taxon>Hyphomicrobiales</taxon>
        <taxon>Phreatobacteraceae</taxon>
        <taxon>Phreatobacter</taxon>
    </lineage>
</organism>
<proteinExistence type="predicted"/>
<protein>
    <recommendedName>
        <fullName evidence="4">Antifreeze protein</fullName>
    </recommendedName>
</protein>
<evidence type="ECO:0000256" key="1">
    <source>
        <dbReference type="SAM" id="SignalP"/>
    </source>
</evidence>
<dbReference type="RefSeq" id="WP_136964178.1">
    <property type="nucleotide sequence ID" value="NZ_CP039690.1"/>
</dbReference>
<feature type="chain" id="PRO_5020926082" description="Antifreeze protein" evidence="1">
    <location>
        <begin position="27"/>
        <end position="122"/>
    </location>
</feature>
<accession>A0A4D7BE40</accession>
<evidence type="ECO:0000313" key="3">
    <source>
        <dbReference type="Proteomes" id="UP000298781"/>
    </source>
</evidence>
<dbReference type="EMBL" id="CP039690">
    <property type="protein sequence ID" value="QCI68763.1"/>
    <property type="molecule type" value="Genomic_DNA"/>
</dbReference>
<reference evidence="2 3" key="1">
    <citation type="submission" date="2019-04" db="EMBL/GenBank/DDBJ databases">
        <title>Phreatobacter aquaticus sp. nov.</title>
        <authorList>
            <person name="Choi A."/>
        </authorList>
    </citation>
    <scope>NUCLEOTIDE SEQUENCE [LARGE SCALE GENOMIC DNA]</scope>
    <source>
        <strain evidence="2 3">KCTC 52518</strain>
    </source>
</reference>
<dbReference type="AlphaFoldDB" id="A0A4D7BE40"/>
<evidence type="ECO:0008006" key="4">
    <source>
        <dbReference type="Google" id="ProtNLM"/>
    </source>
</evidence>
<name>A0A4D7BE40_9HYPH</name>
<feature type="signal peptide" evidence="1">
    <location>
        <begin position="1"/>
        <end position="26"/>
    </location>
</feature>
<gene>
    <name evidence="2" type="ORF">E8M01_33745</name>
</gene>
<dbReference type="KEGG" id="pstg:E8M01_33745"/>
<dbReference type="Proteomes" id="UP000298781">
    <property type="component" value="Chromosome"/>
</dbReference>